<feature type="coiled-coil region" evidence="6">
    <location>
        <begin position="1213"/>
        <end position="1415"/>
    </location>
</feature>
<evidence type="ECO:0000259" key="10">
    <source>
        <dbReference type="Pfam" id="PF25785"/>
    </source>
</evidence>
<dbReference type="PANTHER" id="PTHR18898">
    <property type="entry name" value="NUCLEOPROTEIN TPR-RELATED"/>
    <property type="match status" value="1"/>
</dbReference>
<feature type="domain" description="Nucleoprotein TPR/MLP1-2" evidence="8">
    <location>
        <begin position="1039"/>
        <end position="1165"/>
    </location>
</feature>
<dbReference type="Pfam" id="PF07926">
    <property type="entry name" value="TPR_MLP1_2"/>
    <property type="match status" value="1"/>
</dbReference>
<sequence>MECCAKLESFLNEQELSSLSETAKSKIEDELLNLSQLVTELRNENSELNVVLESEQFKFEKEISASRQQLQSSTESCTKLKLQIAELEENAESVQKQLRELQKAHDSSTLELQSVKRNNELLNQEKRNLTEQLEKRRNEIEKLNSDLQNLLDQVTSANEAKFEAIAASEESKLRESNLQHQVHRLEQEKDLQSRQISDLHAELTQKNSEIHTLKREKSTNGLELKTMLEDRADEIHMVQKRLDCYKEMLEEKDLRIEALAEKIRQCNQNHSKAEEQFNLELAAQAKLIEIHKNASEGNQMRVQELMSAFEETQLLLKQSSGDCEKKEQRCHEIETRCKIQLEEKKSEISQLKEELRKARESYHGITADTIEKIFPVAAATSKVLHSGMTLTELYAECVRLQEELQQQKFENTNLNRELKQIISEIEEKTPIINQRMEEYSKLNEMVSSLKSQLANAQVDLEKILEERNDAKRMCNLAGRENNRLKTQVIDLNRQVQVLLKEVEEARGGMIKTHRDKSLMFEEEVTSSNDSTAAEVISRHLVTFRDIEELQTRNQQLLAAIRDLSQQHEETEKKVSSEISSKFENEIHTLSLQLEDLQKKRSRQSDMLETIIRQRDMYRVLLTSQGYSESLLGSAEGCASPSPMNSSFSPDPQLKEAKGAMNQLQVEFNNYKKEKAENERMLNELVDKMRADVSDLRIQNAKLAGQVDYSEERVKILQSNLENFKKEHASVKDKNRQHSSLIVQHQHTINSLRQDLMVAHEKIAKSDVTIENLKAERDLLKGVEARLLQEKESVVREQQHQSRMMANLQAVQNNLERIESETKRNLEYQVEKLEKDNSILKTKLENANEEYRSAVNIWEKQKKEMQSKVDAELERNRKLQDDLISAYSQMHTIQQNLSTPEKKSPAASPLKTPVKPTNAASKPPIASPQVSAEVKLLKEQLNEAQAKIKSVQDKLTLTSKTAEQYLSMCKDLELRVKEQDEINKHLKDSMDKALDSNKDARVSMEKNVENLEKSNRDLIEENMKLTQESNLQINELQKKLMETTKLIDDYKNQAEVAKKTADQAREDCQNQINLMQDVQSKYERELMLHAQDMQTLTKLKEEHEKCSAKISELSEKSSVAEQLLADSKESWTRQESIWRSEIEAAKAKSSDLELCNQNLHQQLELMGTQMAALQSKNWEDSPYSTIQSDLKDTQHLLQVIQFIKKEKEIASTQFDMAQSENVRLNLKVEQLNHDLNSAKSELKEIMNNLQAKAASEAQHAELLKKIERFNLLSESNNLLRMEKESLQEEKMKLEAQLQELNEKFQPMNEKEKELIQNIEMLTVENNSLKNEVKSWQSRTNQLLEQSHRIGPQEYKNMLHELEELKSQKGRLAEELQRKQAEISKLSSALASLKKDLEQSKAENAKQVDVIAKLNEASAEHQKTMLQVKRIGRKYKTQFDELQVTYDALLAKSKAAEASNQEQTVQELQKKLEASEKVVKELQEEMAKKNQLLEQAKKDIETVQARANEKEEKAKKLLAQFRTKYAQMNGQREALTNENKKLAKDVEEFKTKLSTIQTSQEETSQMKMTQATKMALMEKELKKQMKSSVLLKKQNDELLQKLSQQKQVGLGERSSSGTEPLTANIKPLTSPSTSAASSGVGLRHQPAANVNRPTPTASIRPMAIGTAQQSAQQTQRTATVLPTAQQTAHAEEETVLVQINQSVSVPHATVQPTPATATVAPTTMAVTVSPVISEVSPTIVQEEAQPAQIPSMHVAGSPVSQPATALVPPRIDISESIPEAVPVDSPSPTTSVIVSPPATQTQVVTPTVKRRREDSPGTSDSGDGSMKRIRMVSEGSQTNQQHPTSVVTPTNIAVVPAAQVVTRNQSQSLPVKEPSEPSTSQQMEVKEPVAVEVSVQPVITSTVDVGEIQELVPASNESVETEILEEDREDLQIELEPQEEMLDEEFEAEGMEEAAVDEGEEEVEEMLEIGGRSPDDEDMPEEQTDDTEEMLDTPTPAASDIDILDSTSDNQMDADSGGAIVNTEMAPPPFPPTLEIPPTPEAPQLPPRAPLATGPPRLERQAPVSRQHLTPFTIPGQGSNFEEGDDGIVPSTPTLYVPRRTDGFAEAVSSPHVPQVRFLFNSSDSSPTQQGLSQLASQGALGVDDTRMDLSQFDEGGRTVPSTPVQVSPPVEVNVVEGSSSVLESSANVPSNELIIPIIKVELAEDSLDTAISGTEGDVSDLQQPGTSEGSAELTTSETTPEDSSDKSVLQSEAAEISSSDETRTEEASLKVTEQASKGSTDPSTSAPQRKPIVWKGDSPPAPEQPSVATEVPVADPNLLPTPTRGRNKSRRSRYGTSYTRGGRGAQHATTGTTANWQPPTAGRRGRGSARRARMY</sequence>
<feature type="region of interest" description="Disordered" evidence="7">
    <location>
        <begin position="2117"/>
        <end position="2141"/>
    </location>
</feature>
<feature type="coiled-coil region" evidence="6">
    <location>
        <begin position="993"/>
        <end position="1115"/>
    </location>
</feature>
<dbReference type="Gene3D" id="1.10.287.1490">
    <property type="match status" value="1"/>
</dbReference>
<gene>
    <name evidence="11" type="ORF">JTE90_023894</name>
</gene>
<evidence type="ECO:0000256" key="2">
    <source>
        <dbReference type="ARBA" id="ARBA00005274"/>
    </source>
</evidence>
<feature type="compositionally biased region" description="Basic residues" evidence="7">
    <location>
        <begin position="2362"/>
        <end position="2374"/>
    </location>
</feature>
<evidence type="ECO:0000256" key="7">
    <source>
        <dbReference type="SAM" id="MobiDB-lite"/>
    </source>
</evidence>
<evidence type="ECO:0000256" key="1">
    <source>
        <dbReference type="ARBA" id="ARBA00004123"/>
    </source>
</evidence>
<evidence type="ECO:0000256" key="6">
    <source>
        <dbReference type="SAM" id="Coils"/>
    </source>
</evidence>
<feature type="region of interest" description="Disordered" evidence="7">
    <location>
        <begin position="1602"/>
        <end position="1648"/>
    </location>
</feature>
<evidence type="ECO:0000313" key="11">
    <source>
        <dbReference type="EMBL" id="KAG8185282.1"/>
    </source>
</evidence>
<feature type="compositionally biased region" description="Polar residues" evidence="7">
    <location>
        <begin position="2118"/>
        <end position="2135"/>
    </location>
</feature>
<dbReference type="GO" id="GO:0005643">
    <property type="term" value="C:nuclear pore"/>
    <property type="evidence" value="ECO:0007669"/>
    <property type="project" value="TreeGrafter"/>
</dbReference>
<reference evidence="11 12" key="1">
    <citation type="journal article" date="2022" name="Nat. Ecol. Evol.">
        <title>A masculinizing supergene underlies an exaggerated male reproductive morph in a spider.</title>
        <authorList>
            <person name="Hendrickx F."/>
            <person name="De Corte Z."/>
            <person name="Sonet G."/>
            <person name="Van Belleghem S.M."/>
            <person name="Kostlbacher S."/>
            <person name="Vangestel C."/>
        </authorList>
    </citation>
    <scope>NUCLEOTIDE SEQUENCE [LARGE SCALE GENOMIC DNA]</scope>
    <source>
        <strain evidence="11">W744_W776</strain>
    </source>
</reference>
<feature type="region of interest" description="Disordered" evidence="7">
    <location>
        <begin position="1862"/>
        <end position="1883"/>
    </location>
</feature>
<feature type="compositionally biased region" description="Polar residues" evidence="7">
    <location>
        <begin position="2346"/>
        <end position="2357"/>
    </location>
</feature>
<dbReference type="PANTHER" id="PTHR18898:SF2">
    <property type="entry name" value="NUCLEOPROTEIN TPR"/>
    <property type="match status" value="1"/>
</dbReference>
<dbReference type="InterPro" id="IPR057974">
    <property type="entry name" value="NUA/TPR/MLP1-2-like_dom"/>
</dbReference>
<comment type="subcellular location">
    <subcellularLocation>
        <location evidence="1">Nucleus</location>
    </subcellularLocation>
</comment>
<dbReference type="InterPro" id="IPR012929">
    <property type="entry name" value="Nucleoprot-TPR/MLP1-2_dom"/>
</dbReference>
<comment type="caution">
    <text evidence="11">The sequence shown here is derived from an EMBL/GenBank/DDBJ whole genome shotgun (WGS) entry which is preliminary data.</text>
</comment>
<keyword evidence="4 6" id="KW-0175">Coiled coil</keyword>
<feature type="compositionally biased region" description="Acidic residues" evidence="7">
    <location>
        <begin position="1973"/>
        <end position="1989"/>
    </location>
</feature>
<feature type="compositionally biased region" description="Acidic residues" evidence="7">
    <location>
        <begin position="1946"/>
        <end position="1965"/>
    </location>
</feature>
<evidence type="ECO:0000259" key="8">
    <source>
        <dbReference type="Pfam" id="PF07926"/>
    </source>
</evidence>
<keyword evidence="5" id="KW-0539">Nucleus</keyword>
<feature type="region of interest" description="Disordered" evidence="7">
    <location>
        <begin position="2209"/>
        <end position="2374"/>
    </location>
</feature>
<dbReference type="Pfam" id="PF25785">
    <property type="entry name" value="TPR"/>
    <property type="match status" value="1"/>
</dbReference>
<dbReference type="GO" id="GO:0017056">
    <property type="term" value="F:structural constituent of nuclear pore"/>
    <property type="evidence" value="ECO:0007669"/>
    <property type="project" value="TreeGrafter"/>
</dbReference>
<evidence type="ECO:0000313" key="12">
    <source>
        <dbReference type="Proteomes" id="UP000827092"/>
    </source>
</evidence>
<feature type="region of interest" description="Disordered" evidence="7">
    <location>
        <begin position="1946"/>
        <end position="2093"/>
    </location>
</feature>
<feature type="coiled-coil region" evidence="6">
    <location>
        <begin position="334"/>
        <end position="501"/>
    </location>
</feature>
<feature type="compositionally biased region" description="Polar residues" evidence="7">
    <location>
        <begin position="2219"/>
        <end position="2232"/>
    </location>
</feature>
<feature type="compositionally biased region" description="Pro residues" evidence="7">
    <location>
        <begin position="2024"/>
        <end position="2047"/>
    </location>
</feature>
<dbReference type="SUPFAM" id="SSF58100">
    <property type="entry name" value="Bacterial hemolysins"/>
    <property type="match status" value="1"/>
</dbReference>
<dbReference type="Pfam" id="PF25481">
    <property type="entry name" value="Nucleoprot-TPR"/>
    <property type="match status" value="1"/>
</dbReference>
<feature type="compositionally biased region" description="Polar residues" evidence="7">
    <location>
        <begin position="1602"/>
        <end position="1619"/>
    </location>
</feature>
<dbReference type="GO" id="GO:0034399">
    <property type="term" value="C:nuclear periphery"/>
    <property type="evidence" value="ECO:0007669"/>
    <property type="project" value="UniProtKB-ARBA"/>
</dbReference>
<dbReference type="GO" id="GO:0006606">
    <property type="term" value="P:protein import into nucleus"/>
    <property type="evidence" value="ECO:0007669"/>
    <property type="project" value="InterPro"/>
</dbReference>
<evidence type="ECO:0000256" key="4">
    <source>
        <dbReference type="ARBA" id="ARBA00023054"/>
    </source>
</evidence>
<evidence type="ECO:0000256" key="5">
    <source>
        <dbReference type="ARBA" id="ARBA00023242"/>
    </source>
</evidence>
<accession>A0AAV6UMC9</accession>
<proteinExistence type="inferred from homology"/>
<feature type="region of interest" description="Disordered" evidence="7">
    <location>
        <begin position="1797"/>
        <end position="1824"/>
    </location>
</feature>
<feature type="region of interest" description="Disordered" evidence="7">
    <location>
        <begin position="893"/>
        <end position="926"/>
    </location>
</feature>
<dbReference type="Proteomes" id="UP000827092">
    <property type="component" value="Unassembled WGS sequence"/>
</dbReference>
<feature type="coiled-coil region" evidence="6">
    <location>
        <begin position="769"/>
        <end position="881"/>
    </location>
</feature>
<feature type="compositionally biased region" description="Polar residues" evidence="7">
    <location>
        <begin position="2270"/>
        <end position="2286"/>
    </location>
</feature>
<dbReference type="GO" id="GO:0006406">
    <property type="term" value="P:mRNA export from nucleus"/>
    <property type="evidence" value="ECO:0007669"/>
    <property type="project" value="TreeGrafter"/>
</dbReference>
<organism evidence="11 12">
    <name type="scientific">Oedothorax gibbosus</name>
    <dbReference type="NCBI Taxonomy" id="931172"/>
    <lineage>
        <taxon>Eukaryota</taxon>
        <taxon>Metazoa</taxon>
        <taxon>Ecdysozoa</taxon>
        <taxon>Arthropoda</taxon>
        <taxon>Chelicerata</taxon>
        <taxon>Arachnida</taxon>
        <taxon>Araneae</taxon>
        <taxon>Araneomorphae</taxon>
        <taxon>Entelegynae</taxon>
        <taxon>Araneoidea</taxon>
        <taxon>Linyphiidae</taxon>
        <taxon>Erigoninae</taxon>
        <taxon>Oedothorax</taxon>
    </lineage>
</organism>
<dbReference type="GO" id="GO:1901673">
    <property type="term" value="P:regulation of mitotic spindle assembly"/>
    <property type="evidence" value="ECO:0007669"/>
    <property type="project" value="TreeGrafter"/>
</dbReference>
<evidence type="ECO:0000256" key="3">
    <source>
        <dbReference type="ARBA" id="ARBA00019789"/>
    </source>
</evidence>
<feature type="coiled-coil region" evidence="6">
    <location>
        <begin position="1449"/>
        <end position="1550"/>
    </location>
</feature>
<comment type="similarity">
    <text evidence="2">Belongs to the TPR family.</text>
</comment>
<dbReference type="EMBL" id="JAFNEN010000341">
    <property type="protein sequence ID" value="KAG8185282.1"/>
    <property type="molecule type" value="Genomic_DNA"/>
</dbReference>
<name>A0AAV6UMC9_9ARAC</name>
<feature type="coiled-coil region" evidence="6">
    <location>
        <begin position="24"/>
        <end position="216"/>
    </location>
</feature>
<feature type="compositionally biased region" description="Low complexity" evidence="7">
    <location>
        <begin position="1625"/>
        <end position="1636"/>
    </location>
</feature>
<feature type="coiled-coil region" evidence="6">
    <location>
        <begin position="242"/>
        <end position="276"/>
    </location>
</feature>
<protein>
    <recommendedName>
        <fullName evidence="3">Nucleoprotein TPR</fullName>
    </recommendedName>
</protein>
<evidence type="ECO:0000259" key="9">
    <source>
        <dbReference type="Pfam" id="PF25481"/>
    </source>
</evidence>
<feature type="domain" description="Nucleoprotein TPR/MPL1" evidence="9">
    <location>
        <begin position="175"/>
        <end position="251"/>
    </location>
</feature>
<feature type="coiled-coil region" evidence="6">
    <location>
        <begin position="926"/>
        <end position="960"/>
    </location>
</feature>
<keyword evidence="12" id="KW-1185">Reference proteome</keyword>
<feature type="coiled-coil region" evidence="6">
    <location>
        <begin position="546"/>
        <end position="613"/>
    </location>
</feature>
<feature type="coiled-coil region" evidence="6">
    <location>
        <begin position="653"/>
        <end position="733"/>
    </location>
</feature>
<feature type="domain" description="NUA/TPR/MLP1-2-like" evidence="10">
    <location>
        <begin position="468"/>
        <end position="572"/>
    </location>
</feature>
<dbReference type="InterPro" id="IPR057577">
    <property type="entry name" value="Nucleoprot-TPR/MLP1_dom"/>
</dbReference>